<dbReference type="InterPro" id="IPR028036">
    <property type="entry name" value="DMAC1-like_dom"/>
</dbReference>
<accession>A0A4Y7Q5N9</accession>
<evidence type="ECO:0000259" key="2">
    <source>
        <dbReference type="Pfam" id="PF15055"/>
    </source>
</evidence>
<keyword evidence="4" id="KW-1185">Reference proteome</keyword>
<keyword evidence="1" id="KW-1133">Transmembrane helix</keyword>
<evidence type="ECO:0000313" key="4">
    <source>
        <dbReference type="Proteomes" id="UP000294933"/>
    </source>
</evidence>
<evidence type="ECO:0000313" key="3">
    <source>
        <dbReference type="EMBL" id="TDL22631.1"/>
    </source>
</evidence>
<keyword evidence="1" id="KW-0472">Membrane</keyword>
<organism evidence="3 4">
    <name type="scientific">Rickenella mellea</name>
    <dbReference type="NCBI Taxonomy" id="50990"/>
    <lineage>
        <taxon>Eukaryota</taxon>
        <taxon>Fungi</taxon>
        <taxon>Dikarya</taxon>
        <taxon>Basidiomycota</taxon>
        <taxon>Agaricomycotina</taxon>
        <taxon>Agaricomycetes</taxon>
        <taxon>Hymenochaetales</taxon>
        <taxon>Rickenellaceae</taxon>
        <taxon>Rickenella</taxon>
    </lineage>
</organism>
<feature type="transmembrane region" description="Helical" evidence="1">
    <location>
        <begin position="43"/>
        <end position="62"/>
    </location>
</feature>
<dbReference type="EMBL" id="ML170174">
    <property type="protein sequence ID" value="TDL22631.1"/>
    <property type="molecule type" value="Genomic_DNA"/>
</dbReference>
<dbReference type="OrthoDB" id="6604875at2759"/>
<protein>
    <recommendedName>
        <fullName evidence="2">Distal membrane-arm assembly complex protein 1-like domain-containing protein</fullName>
    </recommendedName>
</protein>
<dbReference type="Proteomes" id="UP000294933">
    <property type="component" value="Unassembled WGS sequence"/>
</dbReference>
<gene>
    <name evidence="3" type="ORF">BD410DRAFT_722615</name>
</gene>
<dbReference type="AlphaFoldDB" id="A0A4Y7Q5N9"/>
<dbReference type="VEuPathDB" id="FungiDB:BD410DRAFT_722615"/>
<dbReference type="Pfam" id="PF15055">
    <property type="entry name" value="DMAC1_Dmo2"/>
    <property type="match status" value="1"/>
</dbReference>
<reference evidence="3 4" key="1">
    <citation type="submission" date="2018-06" db="EMBL/GenBank/DDBJ databases">
        <title>A transcriptomic atlas of mushroom development highlights an independent origin of complex multicellularity.</title>
        <authorList>
            <consortium name="DOE Joint Genome Institute"/>
            <person name="Krizsan K."/>
            <person name="Almasi E."/>
            <person name="Merenyi Z."/>
            <person name="Sahu N."/>
            <person name="Viragh M."/>
            <person name="Koszo T."/>
            <person name="Mondo S."/>
            <person name="Kiss B."/>
            <person name="Balint B."/>
            <person name="Kues U."/>
            <person name="Barry K."/>
            <person name="Hegedus J.C."/>
            <person name="Henrissat B."/>
            <person name="Johnson J."/>
            <person name="Lipzen A."/>
            <person name="Ohm R."/>
            <person name="Nagy I."/>
            <person name="Pangilinan J."/>
            <person name="Yan J."/>
            <person name="Xiong Y."/>
            <person name="Grigoriev I.V."/>
            <person name="Hibbett D.S."/>
            <person name="Nagy L.G."/>
        </authorList>
    </citation>
    <scope>NUCLEOTIDE SEQUENCE [LARGE SCALE GENOMIC DNA]</scope>
    <source>
        <strain evidence="3 4">SZMC22713</strain>
    </source>
</reference>
<keyword evidence="1" id="KW-0812">Transmembrane</keyword>
<proteinExistence type="predicted"/>
<feature type="transmembrane region" description="Helical" evidence="1">
    <location>
        <begin position="12"/>
        <end position="31"/>
    </location>
</feature>
<feature type="domain" description="Distal membrane-arm assembly complex protein 1-like" evidence="2">
    <location>
        <begin position="11"/>
        <end position="40"/>
    </location>
</feature>
<evidence type="ECO:0000256" key="1">
    <source>
        <dbReference type="SAM" id="Phobius"/>
    </source>
</evidence>
<sequence>MSERQVQVDSECFTCRVIGSGALAGVGMYALQQSRAPQVRTSVLGRRIFVGIGVGFLIGSVARWRMVS</sequence>
<name>A0A4Y7Q5N9_9AGAM</name>